<evidence type="ECO:0000313" key="8">
    <source>
        <dbReference type="Proteomes" id="UP000034022"/>
    </source>
</evidence>
<evidence type="ECO:0000256" key="4">
    <source>
        <dbReference type="SAM" id="Coils"/>
    </source>
</evidence>
<evidence type="ECO:0000259" key="6">
    <source>
        <dbReference type="Pfam" id="PF25944"/>
    </source>
</evidence>
<keyword evidence="5" id="KW-0812">Transmembrane</keyword>
<dbReference type="InterPro" id="IPR006143">
    <property type="entry name" value="RND_pump_MFP"/>
</dbReference>
<feature type="transmembrane region" description="Helical" evidence="5">
    <location>
        <begin position="7"/>
        <end position="24"/>
    </location>
</feature>
<dbReference type="PANTHER" id="PTHR32347">
    <property type="entry name" value="EFFLUX SYSTEM COMPONENT YKNX-RELATED"/>
    <property type="match status" value="1"/>
</dbReference>
<accession>A0A0G0K513</accession>
<evidence type="ECO:0000256" key="2">
    <source>
        <dbReference type="ARBA" id="ARBA00009477"/>
    </source>
</evidence>
<gene>
    <name evidence="7" type="ORF">US91_C0004G0035</name>
</gene>
<dbReference type="AlphaFoldDB" id="A0A0G0K513"/>
<evidence type="ECO:0000256" key="3">
    <source>
        <dbReference type="ARBA" id="ARBA00023054"/>
    </source>
</evidence>
<keyword evidence="5" id="KW-0472">Membrane</keyword>
<feature type="domain" description="Multidrug resistance protein MdtA-like beta-barrel" evidence="6">
    <location>
        <begin position="485"/>
        <end position="564"/>
    </location>
</feature>
<protein>
    <recommendedName>
        <fullName evidence="6">Multidrug resistance protein MdtA-like beta-barrel domain-containing protein</fullName>
    </recommendedName>
</protein>
<keyword evidence="3 4" id="KW-0175">Coiled coil</keyword>
<dbReference type="NCBIfam" id="TIGR01730">
    <property type="entry name" value="RND_mfp"/>
    <property type="match status" value="1"/>
</dbReference>
<evidence type="ECO:0000313" key="7">
    <source>
        <dbReference type="EMBL" id="KKQ70550.1"/>
    </source>
</evidence>
<dbReference type="Proteomes" id="UP000034022">
    <property type="component" value="Unassembled WGS sequence"/>
</dbReference>
<dbReference type="InterPro" id="IPR050465">
    <property type="entry name" value="UPF0194_transport"/>
</dbReference>
<dbReference type="GO" id="GO:0030313">
    <property type="term" value="C:cell envelope"/>
    <property type="evidence" value="ECO:0007669"/>
    <property type="project" value="UniProtKB-SubCell"/>
</dbReference>
<dbReference type="GO" id="GO:0022857">
    <property type="term" value="F:transmembrane transporter activity"/>
    <property type="evidence" value="ECO:0007669"/>
    <property type="project" value="InterPro"/>
</dbReference>
<name>A0A0G0K513_9BACT</name>
<feature type="coiled-coil region" evidence="4">
    <location>
        <begin position="134"/>
        <end position="168"/>
    </location>
</feature>
<evidence type="ECO:0000256" key="1">
    <source>
        <dbReference type="ARBA" id="ARBA00004196"/>
    </source>
</evidence>
<comment type="similarity">
    <text evidence="2">Belongs to the membrane fusion protein (MFP) (TC 8.A.1) family.</text>
</comment>
<dbReference type="EMBL" id="LBUU01000004">
    <property type="protein sequence ID" value="KKQ70550.1"/>
    <property type="molecule type" value="Genomic_DNA"/>
</dbReference>
<reference evidence="7 8" key="1">
    <citation type="journal article" date="2015" name="Nature">
        <title>rRNA introns, odd ribosomes, and small enigmatic genomes across a large radiation of phyla.</title>
        <authorList>
            <person name="Brown C.T."/>
            <person name="Hug L.A."/>
            <person name="Thomas B.C."/>
            <person name="Sharon I."/>
            <person name="Castelle C.J."/>
            <person name="Singh A."/>
            <person name="Wilkins M.J."/>
            <person name="Williams K.H."/>
            <person name="Banfield J.F."/>
        </authorList>
    </citation>
    <scope>NUCLEOTIDE SEQUENCE [LARGE SCALE GENOMIC DNA]</scope>
</reference>
<sequence>MATKKKYLIIIIVGLFAILFFIITTKGRPNQYETVKPQKGEITATVLVSGETELASSIDLNFKNSGKLIALNTEVGQIVGTGEILAEQDDRQLKAEIDSMQADINLQVTRLNQALAGASKESIKVSEVNVSKTKTAYESAINKLENTKKISEENIAEAEKSYQDIISNTDADITTYEQSVITNETSLENTKKTVTQTISNKLSSSLILIKEKLDLAEAANDATQKILDDDVIKYSLSVKNLSYLNSTELNLRIAGEKLDDAMSKFTATSDSSQSVDNIISAYGVTIASLNASYVAASDCLHALIYSVTSSSFTQSDLDVYKASMNTQKANLTAGITALQNSQQTLQDAQLSQLTSISNAEKTLDQSRASLKNAKQTLLDAFNQSKLKAKQDIGNAQAEVDSNLSSHESALAQLEQAKAPSRKVDIDVYRSQIAQAEASKRQKETNLEDMLIRATATGTISQITGEVGEIISPETKIITLLPVSKMQVKVDISENNIADIKTGQTVRMWLDAFGEEKIFSGKITRTDPSDSVVSGAVYYKTVVVFEDNGDELIKPGMSVNVYIDTASKADVLTLPISAIKNKNGKNIIQTLENNQSVEKEVTTGLKDKNGRIEIVSGITESDDVIIGNKAK</sequence>
<comment type="subcellular location">
    <subcellularLocation>
        <location evidence="1">Cell envelope</location>
    </subcellularLocation>
</comment>
<dbReference type="Gene3D" id="2.40.420.20">
    <property type="match status" value="1"/>
</dbReference>
<dbReference type="Gene3D" id="2.40.30.170">
    <property type="match status" value="1"/>
</dbReference>
<proteinExistence type="inferred from homology"/>
<dbReference type="SUPFAM" id="SSF111369">
    <property type="entry name" value="HlyD-like secretion proteins"/>
    <property type="match status" value="1"/>
</dbReference>
<dbReference type="Gene3D" id="2.40.50.100">
    <property type="match status" value="1"/>
</dbReference>
<dbReference type="Pfam" id="PF25944">
    <property type="entry name" value="Beta-barrel_RND"/>
    <property type="match status" value="1"/>
</dbReference>
<dbReference type="PANTHER" id="PTHR32347:SF23">
    <property type="entry name" value="BLL5650 PROTEIN"/>
    <property type="match status" value="1"/>
</dbReference>
<comment type="caution">
    <text evidence="7">The sequence shown here is derived from an EMBL/GenBank/DDBJ whole genome shotgun (WGS) entry which is preliminary data.</text>
</comment>
<evidence type="ECO:0000256" key="5">
    <source>
        <dbReference type="SAM" id="Phobius"/>
    </source>
</evidence>
<feature type="coiled-coil region" evidence="4">
    <location>
        <begin position="425"/>
        <end position="452"/>
    </location>
</feature>
<dbReference type="GO" id="GO:0016020">
    <property type="term" value="C:membrane"/>
    <property type="evidence" value="ECO:0007669"/>
    <property type="project" value="InterPro"/>
</dbReference>
<dbReference type="InterPro" id="IPR058626">
    <property type="entry name" value="MdtA-like_b-barrel"/>
</dbReference>
<organism evidence="7 8">
    <name type="scientific">Candidatus Falkowbacteria bacterium GW2011_GWE1_38_31</name>
    <dbReference type="NCBI Taxonomy" id="1618638"/>
    <lineage>
        <taxon>Bacteria</taxon>
        <taxon>Candidatus Falkowiibacteriota</taxon>
    </lineage>
</organism>
<keyword evidence="5" id="KW-1133">Transmembrane helix</keyword>